<feature type="transmembrane region" description="Helical" evidence="5">
    <location>
        <begin position="91"/>
        <end position="110"/>
    </location>
</feature>
<dbReference type="AlphaFoldDB" id="A0A813R2K3"/>
<proteinExistence type="predicted"/>
<accession>A0A813R2K3</accession>
<feature type="transmembrane region" description="Helical" evidence="5">
    <location>
        <begin position="271"/>
        <end position="295"/>
    </location>
</feature>
<evidence type="ECO:0000256" key="1">
    <source>
        <dbReference type="ARBA" id="ARBA00004370"/>
    </source>
</evidence>
<dbReference type="InterPro" id="IPR017452">
    <property type="entry name" value="GPCR_Rhodpsn_7TM"/>
</dbReference>
<evidence type="ECO:0000259" key="6">
    <source>
        <dbReference type="PROSITE" id="PS50262"/>
    </source>
</evidence>
<evidence type="ECO:0000256" key="4">
    <source>
        <dbReference type="ARBA" id="ARBA00023136"/>
    </source>
</evidence>
<dbReference type="PANTHER" id="PTHR46641:SF18">
    <property type="entry name" value="G-PROTEIN COUPLED RECEPTORS FAMILY 1 PROFILE DOMAIN-CONTAINING PROTEIN"/>
    <property type="match status" value="1"/>
</dbReference>
<dbReference type="Proteomes" id="UP000663891">
    <property type="component" value="Unassembled WGS sequence"/>
</dbReference>
<dbReference type="InterPro" id="IPR052954">
    <property type="entry name" value="GPCR-Ligand_Int"/>
</dbReference>
<feature type="domain" description="G-protein coupled receptors family 1 profile" evidence="6">
    <location>
        <begin position="29"/>
        <end position="292"/>
    </location>
</feature>
<comment type="subcellular location">
    <subcellularLocation>
        <location evidence="1">Membrane</location>
    </subcellularLocation>
</comment>
<evidence type="ECO:0000313" key="7">
    <source>
        <dbReference type="EMBL" id="CAF0775102.1"/>
    </source>
</evidence>
<evidence type="ECO:0000256" key="2">
    <source>
        <dbReference type="ARBA" id="ARBA00022692"/>
    </source>
</evidence>
<evidence type="ECO:0000313" key="8">
    <source>
        <dbReference type="Proteomes" id="UP000663891"/>
    </source>
</evidence>
<feature type="transmembrane region" description="Helical" evidence="5">
    <location>
        <begin position="17"/>
        <end position="37"/>
    </location>
</feature>
<protein>
    <recommendedName>
        <fullName evidence="6">G-protein coupled receptors family 1 profile domain-containing protein</fullName>
    </recommendedName>
</protein>
<dbReference type="SUPFAM" id="SSF81321">
    <property type="entry name" value="Family A G protein-coupled receptor-like"/>
    <property type="match status" value="1"/>
</dbReference>
<keyword evidence="4 5" id="KW-0472">Membrane</keyword>
<dbReference type="PANTHER" id="PTHR46641">
    <property type="entry name" value="FMRFAMIDE RECEPTOR-RELATED"/>
    <property type="match status" value="1"/>
</dbReference>
<gene>
    <name evidence="7" type="ORF">VCS650_LOCUS2599</name>
</gene>
<feature type="transmembrane region" description="Helical" evidence="5">
    <location>
        <begin position="171"/>
        <end position="194"/>
    </location>
</feature>
<evidence type="ECO:0000256" key="5">
    <source>
        <dbReference type="SAM" id="Phobius"/>
    </source>
</evidence>
<feature type="transmembrane region" description="Helical" evidence="5">
    <location>
        <begin position="228"/>
        <end position="248"/>
    </location>
</feature>
<dbReference type="Gene3D" id="1.20.1070.10">
    <property type="entry name" value="Rhodopsin 7-helix transmembrane proteins"/>
    <property type="match status" value="1"/>
</dbReference>
<dbReference type="EMBL" id="CAJNON010000013">
    <property type="protein sequence ID" value="CAF0775102.1"/>
    <property type="molecule type" value="Genomic_DNA"/>
</dbReference>
<name>A0A813R2K3_9BILA</name>
<dbReference type="GO" id="GO:0016020">
    <property type="term" value="C:membrane"/>
    <property type="evidence" value="ECO:0007669"/>
    <property type="project" value="UniProtKB-SubCell"/>
</dbReference>
<dbReference type="PROSITE" id="PS50262">
    <property type="entry name" value="G_PROTEIN_RECEP_F1_2"/>
    <property type="match status" value="1"/>
</dbReference>
<dbReference type="OrthoDB" id="10005416at2759"/>
<sequence>MPLAECLALAQLILTRYVLMICSILGIIGCFLNFFVFSKKNLRTSSCSIYFKATSIFNLLVIVCCITPVIIATYSREDPALYISIVCKTRAYTTHAFLMMSRSTVALTCVDRFALCSSHAYIRRLSQRHIAIRLVIITTILWLVIPIHVLLLTDVQVSGRCGGSGVYQIIYSIYATIVTSIPLVIMIIFSFWAIRSVQHSRARVFPVEGHVDGNENLGMRMKKRDIQLTVILISEVVVYLLSTVWYPLDTMYLTITASIVKTSDRVAIENFIRYLALNFFIFLNSCSLFYVHLLASKRFRHEFKELFLNLFKHNQNNMELQVRSAKTPNHRQQINTLPNNTE</sequence>
<feature type="transmembrane region" description="Helical" evidence="5">
    <location>
        <begin position="49"/>
        <end position="71"/>
    </location>
</feature>
<organism evidence="7 8">
    <name type="scientific">Adineta steineri</name>
    <dbReference type="NCBI Taxonomy" id="433720"/>
    <lineage>
        <taxon>Eukaryota</taxon>
        <taxon>Metazoa</taxon>
        <taxon>Spiralia</taxon>
        <taxon>Gnathifera</taxon>
        <taxon>Rotifera</taxon>
        <taxon>Eurotatoria</taxon>
        <taxon>Bdelloidea</taxon>
        <taxon>Adinetida</taxon>
        <taxon>Adinetidae</taxon>
        <taxon>Adineta</taxon>
    </lineage>
</organism>
<feature type="transmembrane region" description="Helical" evidence="5">
    <location>
        <begin position="130"/>
        <end position="151"/>
    </location>
</feature>
<keyword evidence="2 5" id="KW-0812">Transmembrane</keyword>
<evidence type="ECO:0000256" key="3">
    <source>
        <dbReference type="ARBA" id="ARBA00022989"/>
    </source>
</evidence>
<reference evidence="7" key="1">
    <citation type="submission" date="2021-02" db="EMBL/GenBank/DDBJ databases">
        <authorList>
            <person name="Nowell W R."/>
        </authorList>
    </citation>
    <scope>NUCLEOTIDE SEQUENCE</scope>
</reference>
<comment type="caution">
    <text evidence="7">The sequence shown here is derived from an EMBL/GenBank/DDBJ whole genome shotgun (WGS) entry which is preliminary data.</text>
</comment>
<keyword evidence="3 5" id="KW-1133">Transmembrane helix</keyword>